<comment type="caution">
    <text evidence="5">The sequence shown here is derived from an EMBL/GenBank/DDBJ whole genome shotgun (WGS) entry which is preliminary data.</text>
</comment>
<dbReference type="SUPFAM" id="SSF53335">
    <property type="entry name" value="S-adenosyl-L-methionine-dependent methyltransferases"/>
    <property type="match status" value="1"/>
</dbReference>
<dbReference type="InterPro" id="IPR005299">
    <property type="entry name" value="MeTrfase_7"/>
</dbReference>
<dbReference type="AlphaFoldDB" id="A0AA38YUV5"/>
<organism evidence="5 6">
    <name type="scientific">Vitis rotundifolia</name>
    <name type="common">Muscadine grape</name>
    <dbReference type="NCBI Taxonomy" id="103349"/>
    <lineage>
        <taxon>Eukaryota</taxon>
        <taxon>Viridiplantae</taxon>
        <taxon>Streptophyta</taxon>
        <taxon>Embryophyta</taxon>
        <taxon>Tracheophyta</taxon>
        <taxon>Spermatophyta</taxon>
        <taxon>Magnoliopsida</taxon>
        <taxon>eudicotyledons</taxon>
        <taxon>Gunneridae</taxon>
        <taxon>Pentapetalae</taxon>
        <taxon>rosids</taxon>
        <taxon>Vitales</taxon>
        <taxon>Vitaceae</taxon>
        <taxon>Viteae</taxon>
        <taxon>Vitis</taxon>
    </lineage>
</organism>
<protein>
    <recommendedName>
        <fullName evidence="7">S-adenosylmethionine-dependent methyltransferase</fullName>
    </recommendedName>
</protein>
<evidence type="ECO:0000313" key="5">
    <source>
        <dbReference type="EMBL" id="KAJ9676874.1"/>
    </source>
</evidence>
<dbReference type="GO" id="GO:0046872">
    <property type="term" value="F:metal ion binding"/>
    <property type="evidence" value="ECO:0007669"/>
    <property type="project" value="UniProtKB-KW"/>
</dbReference>
<evidence type="ECO:0000256" key="3">
    <source>
        <dbReference type="ARBA" id="ARBA00022723"/>
    </source>
</evidence>
<reference evidence="5 6" key="1">
    <citation type="journal article" date="2023" name="BMC Biotechnol.">
        <title>Vitis rotundifolia cv Carlos genome sequencing.</title>
        <authorList>
            <person name="Huff M."/>
            <person name="Hulse-Kemp A."/>
            <person name="Scheffler B."/>
            <person name="Youngblood R."/>
            <person name="Simpson S."/>
            <person name="Babiker E."/>
            <person name="Staton M."/>
        </authorList>
    </citation>
    <scope>NUCLEOTIDE SEQUENCE [LARGE SCALE GENOMIC DNA]</scope>
    <source>
        <tissue evidence="5">Leaf</tissue>
    </source>
</reference>
<accession>A0AA38YUV5</accession>
<keyword evidence="6" id="KW-1185">Reference proteome</keyword>
<proteinExistence type="predicted"/>
<keyword evidence="4" id="KW-0460">Magnesium</keyword>
<sequence>MASEKDMRNIGEAHPMKSGDGLYSYSNNSYFQVPESLHLINYSSLWCKLGSRRELERVLSFKNWRDIINAAKQIVGEAIVESLDILKFSPSTTIRVADLGCSVGPNTFFAMENILEAIELKCQNQGLHSQIPEFQVFFNDQTSNDFNSLFSSLPPNRRYHSAGVPGSFYSRLFPNRSLHIVYSSFSIQWLSRVPKKVEDRSSPAWNKGRIYYLSAADEVVEAYSAQCAEDTARFLQARAQEIADGGLMILIFPARPDGIPHSQLSANILFDMLGFCLMDMAKKGIVSEEKVDMFNLPVYHMSDQELEAAVERNGCFSIERMERLRPISSTLQSLVSTRHRAQAISFHVRAGMEDLIKAHFGEEILDQLFDSFSKKLEQEYSLVESAGRSAPNLCAVLKRKTMNC</sequence>
<evidence type="ECO:0000256" key="2">
    <source>
        <dbReference type="ARBA" id="ARBA00022679"/>
    </source>
</evidence>
<evidence type="ECO:0008006" key="7">
    <source>
        <dbReference type="Google" id="ProtNLM"/>
    </source>
</evidence>
<evidence type="ECO:0000313" key="6">
    <source>
        <dbReference type="Proteomes" id="UP001168098"/>
    </source>
</evidence>
<dbReference type="InterPro" id="IPR042086">
    <property type="entry name" value="MeTrfase_capping"/>
</dbReference>
<name>A0AA38YUV5_VITRO</name>
<dbReference type="Gene3D" id="1.10.1200.270">
    <property type="entry name" value="Methyltransferase, alpha-helical capping domain"/>
    <property type="match status" value="1"/>
</dbReference>
<dbReference type="Gene3D" id="3.40.50.150">
    <property type="entry name" value="Vaccinia Virus protein VP39"/>
    <property type="match status" value="1"/>
</dbReference>
<dbReference type="Pfam" id="PF03492">
    <property type="entry name" value="Methyltransf_7"/>
    <property type="match status" value="1"/>
</dbReference>
<dbReference type="EMBL" id="JARBHA010000017">
    <property type="protein sequence ID" value="KAJ9676874.1"/>
    <property type="molecule type" value="Genomic_DNA"/>
</dbReference>
<dbReference type="PANTHER" id="PTHR31009">
    <property type="entry name" value="S-ADENOSYL-L-METHIONINE:CARBOXYL METHYLTRANSFERASE FAMILY PROTEIN"/>
    <property type="match status" value="1"/>
</dbReference>
<keyword evidence="2" id="KW-0808">Transferase</keyword>
<dbReference type="GO" id="GO:0032259">
    <property type="term" value="P:methylation"/>
    <property type="evidence" value="ECO:0007669"/>
    <property type="project" value="UniProtKB-KW"/>
</dbReference>
<keyword evidence="3" id="KW-0479">Metal-binding</keyword>
<dbReference type="GO" id="GO:0008168">
    <property type="term" value="F:methyltransferase activity"/>
    <property type="evidence" value="ECO:0007669"/>
    <property type="project" value="UniProtKB-KW"/>
</dbReference>
<gene>
    <name evidence="5" type="ORF">PVL29_022065</name>
</gene>
<dbReference type="Proteomes" id="UP001168098">
    <property type="component" value="Unassembled WGS sequence"/>
</dbReference>
<evidence type="ECO:0000256" key="1">
    <source>
        <dbReference type="ARBA" id="ARBA00022603"/>
    </source>
</evidence>
<dbReference type="InterPro" id="IPR029063">
    <property type="entry name" value="SAM-dependent_MTases_sf"/>
</dbReference>
<keyword evidence="1" id="KW-0489">Methyltransferase</keyword>
<evidence type="ECO:0000256" key="4">
    <source>
        <dbReference type="ARBA" id="ARBA00022842"/>
    </source>
</evidence>